<dbReference type="InterPro" id="IPR036691">
    <property type="entry name" value="Endo/exonu/phosph_ase_sf"/>
</dbReference>
<evidence type="ECO:0000259" key="2">
    <source>
        <dbReference type="Pfam" id="PF14529"/>
    </source>
</evidence>
<dbReference type="InParanoid" id="A0A6P7FH45"/>
<proteinExistence type="predicted"/>
<protein>
    <submittedName>
        <fullName evidence="3">Uncharacterized protein LOC114327997</fullName>
    </submittedName>
</protein>
<feature type="region of interest" description="Disordered" evidence="1">
    <location>
        <begin position="18"/>
        <end position="60"/>
    </location>
</feature>
<dbReference type="PANTHER" id="PTHR47510:SF3">
    <property type="entry name" value="ENDO_EXONUCLEASE_PHOSPHATASE DOMAIN-CONTAINING PROTEIN"/>
    <property type="match status" value="1"/>
</dbReference>
<dbReference type="SUPFAM" id="SSF56219">
    <property type="entry name" value="DNase I-like"/>
    <property type="match status" value="1"/>
</dbReference>
<reference evidence="3" key="1">
    <citation type="submission" date="2025-08" db="UniProtKB">
        <authorList>
            <consortium name="RefSeq"/>
        </authorList>
    </citation>
    <scope>IDENTIFICATION</scope>
    <source>
        <tissue evidence="3">Whole insect</tissue>
    </source>
</reference>
<organism evidence="3">
    <name type="scientific">Diabrotica virgifera virgifera</name>
    <name type="common">western corn rootworm</name>
    <dbReference type="NCBI Taxonomy" id="50390"/>
    <lineage>
        <taxon>Eukaryota</taxon>
        <taxon>Metazoa</taxon>
        <taxon>Ecdysozoa</taxon>
        <taxon>Arthropoda</taxon>
        <taxon>Hexapoda</taxon>
        <taxon>Insecta</taxon>
        <taxon>Pterygota</taxon>
        <taxon>Neoptera</taxon>
        <taxon>Endopterygota</taxon>
        <taxon>Coleoptera</taxon>
        <taxon>Polyphaga</taxon>
        <taxon>Cucujiformia</taxon>
        <taxon>Chrysomeloidea</taxon>
        <taxon>Chrysomelidae</taxon>
        <taxon>Galerucinae</taxon>
        <taxon>Diabroticina</taxon>
        <taxon>Diabroticites</taxon>
        <taxon>Diabrotica</taxon>
    </lineage>
</organism>
<gene>
    <name evidence="3" type="primary">LOC114327997</name>
</gene>
<dbReference type="Pfam" id="PF14529">
    <property type="entry name" value="Exo_endo_phos_2"/>
    <property type="match status" value="1"/>
</dbReference>
<dbReference type="PANTHER" id="PTHR47510">
    <property type="entry name" value="REVERSE TRANSCRIPTASE DOMAIN-CONTAINING PROTEIN"/>
    <property type="match status" value="1"/>
</dbReference>
<sequence length="565" mass="65217">MRVEEEVVTDEVFDKTNDDVTETINENKHNQNQKYEWKKVLSKKKKHPSRKDARPAPKLGRSNDCTLKAAISCPLEWIFISGLDPKTEAKDVREYLEQLKITNGIQCYKLRTKKDNHCSTKIALNGVYGDSPLESVSPAQDKNNINYNKTFYSKFSFKVLFINVLSIKNKINELEAFMTGREPDALCLAEHWLSDLEYRSLRVSNFLPASAFCRTNCKGGGAAILINKNILFKEWHNIKDLSIQGQIELCCAYIEKYKLYLLTVYRPPSGSFNVFIEVLEGALQSLNPTKKILILGDFNIHFNTDSPHCTELCNLMHSFGFHQNNFEATRQKNCLDNVFSNLDPQDLQLQVVDPGISDHRGIYLEFTLMGGEQFSDPQKVFFRPITERGRYLFFSMIEDISWDFINDTNMNANNKFSYFVHIISNAFLTCFPEKSYSKRKGQAGVVSWFNDSLRTMRDNIQFFIELNKQLDAPNYLQEYIKNIKNEYRKAIKAAKKATNDQLISNSHNPIKTMWNIINEYRGITKTETNSNITPDQFNHYFLNIASELHSRTPAPHNDPLNYAPP</sequence>
<dbReference type="InterPro" id="IPR005135">
    <property type="entry name" value="Endo/exonuclease/phosphatase"/>
</dbReference>
<feature type="domain" description="Endonuclease/exonuclease/phosphatase" evidence="2">
    <location>
        <begin position="260"/>
        <end position="363"/>
    </location>
</feature>
<dbReference type="AlphaFoldDB" id="A0A6P7FH45"/>
<feature type="compositionally biased region" description="Basic residues" evidence="1">
    <location>
        <begin position="40"/>
        <end position="49"/>
    </location>
</feature>
<name>A0A6P7FH45_DIAVI</name>
<evidence type="ECO:0000256" key="1">
    <source>
        <dbReference type="SAM" id="MobiDB-lite"/>
    </source>
</evidence>
<dbReference type="RefSeq" id="XP_028132535.1">
    <property type="nucleotide sequence ID" value="XM_028276734.1"/>
</dbReference>
<accession>A0A6P7FH45</accession>
<evidence type="ECO:0000313" key="3">
    <source>
        <dbReference type="RefSeq" id="XP_028132535.1"/>
    </source>
</evidence>
<dbReference type="GO" id="GO:0003824">
    <property type="term" value="F:catalytic activity"/>
    <property type="evidence" value="ECO:0007669"/>
    <property type="project" value="InterPro"/>
</dbReference>
<dbReference type="Gene3D" id="3.60.10.10">
    <property type="entry name" value="Endonuclease/exonuclease/phosphatase"/>
    <property type="match status" value="1"/>
</dbReference>
<feature type="compositionally biased region" description="Basic and acidic residues" evidence="1">
    <location>
        <begin position="25"/>
        <end position="39"/>
    </location>
</feature>